<dbReference type="AlphaFoldDB" id="A0A1G1VBN6"/>
<dbReference type="Gene3D" id="2.10.260.10">
    <property type="match status" value="1"/>
</dbReference>
<gene>
    <name evidence="2" type="ORF">A3F61_01405</name>
</gene>
<dbReference type="InterPro" id="IPR007159">
    <property type="entry name" value="SpoVT-AbrB_dom"/>
</dbReference>
<dbReference type="STRING" id="1797517.A3F61_01405"/>
<dbReference type="InterPro" id="IPR037914">
    <property type="entry name" value="SpoVT-AbrB_sf"/>
</dbReference>
<dbReference type="GO" id="GO:0003677">
    <property type="term" value="F:DNA binding"/>
    <property type="evidence" value="ECO:0007669"/>
    <property type="project" value="InterPro"/>
</dbReference>
<dbReference type="Proteomes" id="UP000178272">
    <property type="component" value="Unassembled WGS sequence"/>
</dbReference>
<dbReference type="SUPFAM" id="SSF89447">
    <property type="entry name" value="AbrB/MazE/MraZ-like"/>
    <property type="match status" value="1"/>
</dbReference>
<evidence type="ECO:0000259" key="1">
    <source>
        <dbReference type="Pfam" id="PF04014"/>
    </source>
</evidence>
<proteinExistence type="predicted"/>
<dbReference type="EMBL" id="MHCA01000009">
    <property type="protein sequence ID" value="OGY12652.1"/>
    <property type="molecule type" value="Genomic_DNA"/>
</dbReference>
<sequence>MILLINQTMVQKVFRTGNSLAVTIPSRFVMTVGIKSGDYVKLREEKERGRLVYQFAGSRQLALDEKFFKTRKRKQQ</sequence>
<dbReference type="Pfam" id="PF04014">
    <property type="entry name" value="MazE_antitoxin"/>
    <property type="match status" value="1"/>
</dbReference>
<evidence type="ECO:0000313" key="3">
    <source>
        <dbReference type="Proteomes" id="UP000178272"/>
    </source>
</evidence>
<comment type="caution">
    <text evidence="2">The sequence shown here is derived from an EMBL/GenBank/DDBJ whole genome shotgun (WGS) entry which is preliminary data.</text>
</comment>
<accession>A0A1G1VBN6</accession>
<evidence type="ECO:0000313" key="2">
    <source>
        <dbReference type="EMBL" id="OGY12652.1"/>
    </source>
</evidence>
<organism evidence="2 3">
    <name type="scientific">Candidatus Blackburnbacteria bacterium RIFCSPHIGHO2_12_FULL_41_13b</name>
    <dbReference type="NCBI Taxonomy" id="1797517"/>
    <lineage>
        <taxon>Bacteria</taxon>
        <taxon>Candidatus Blackburniibacteriota</taxon>
    </lineage>
</organism>
<reference evidence="2 3" key="1">
    <citation type="journal article" date="2016" name="Nat. Commun.">
        <title>Thousands of microbial genomes shed light on interconnected biogeochemical processes in an aquifer system.</title>
        <authorList>
            <person name="Anantharaman K."/>
            <person name="Brown C.T."/>
            <person name="Hug L.A."/>
            <person name="Sharon I."/>
            <person name="Castelle C.J."/>
            <person name="Probst A.J."/>
            <person name="Thomas B.C."/>
            <person name="Singh A."/>
            <person name="Wilkins M.J."/>
            <person name="Karaoz U."/>
            <person name="Brodie E.L."/>
            <person name="Williams K.H."/>
            <person name="Hubbard S.S."/>
            <person name="Banfield J.F."/>
        </authorList>
    </citation>
    <scope>NUCLEOTIDE SEQUENCE [LARGE SCALE GENOMIC DNA]</scope>
</reference>
<feature type="domain" description="SpoVT-AbrB" evidence="1">
    <location>
        <begin position="13"/>
        <end position="49"/>
    </location>
</feature>
<name>A0A1G1VBN6_9BACT</name>
<protein>
    <recommendedName>
        <fullName evidence="1">SpoVT-AbrB domain-containing protein</fullName>
    </recommendedName>
</protein>